<dbReference type="EMBL" id="CP061561">
    <property type="protein sequence ID" value="QNX07320.1"/>
    <property type="molecule type" value="Genomic_DNA"/>
</dbReference>
<reference evidence="1 2" key="2">
    <citation type="submission" date="2020-09" db="EMBL/GenBank/DDBJ databases">
        <authorList>
            <person name="Chen F.-J."/>
            <person name="Lee Y.-T."/>
        </authorList>
    </citation>
    <scope>NUCLEOTIDE SEQUENCE [LARGE SCALE GENOMIC DNA]</scope>
    <source>
        <strain evidence="1 2">AS73</strain>
    </source>
</reference>
<reference evidence="2" key="1">
    <citation type="submission" date="2020-09" db="EMBL/GenBank/DDBJ databases">
        <title>Clinical and molecular characterization of Acinetobacter seifertii in Taiwan.</title>
        <authorList>
            <person name="Li L.-H."/>
            <person name="Yang Y.-S."/>
            <person name="Sun J.-R."/>
            <person name="Huang T.-W."/>
            <person name="Huang W.-C."/>
            <person name="Wang Y.-C."/>
            <person name="Kuo T.-H."/>
            <person name="Kuo S.-C."/>
            <person name="Chen T.-L."/>
        </authorList>
    </citation>
    <scope>NUCLEOTIDE SEQUENCE [LARGE SCALE GENOMIC DNA]</scope>
    <source>
        <strain evidence="2">AS73</strain>
    </source>
</reference>
<evidence type="ECO:0000313" key="2">
    <source>
        <dbReference type="Proteomes" id="UP000516862"/>
    </source>
</evidence>
<protein>
    <submittedName>
        <fullName evidence="1">Uncharacterized protein</fullName>
    </submittedName>
</protein>
<accession>A0A7H2PWT7</accession>
<dbReference type="AlphaFoldDB" id="A0A7H2PWT7"/>
<sequence>MKHQSIHKSTKKLDLVIPLDKMNKLDSISPICKDLENASAINKTKASIHKQLCWRP</sequence>
<gene>
    <name evidence="1" type="ORF">IC796_18435</name>
</gene>
<name>A0A7H2PWT7_9GAMM</name>
<organism evidence="1 2">
    <name type="scientific">Acinetobacter seifertii</name>
    <dbReference type="NCBI Taxonomy" id="1530123"/>
    <lineage>
        <taxon>Bacteria</taxon>
        <taxon>Pseudomonadati</taxon>
        <taxon>Pseudomonadota</taxon>
        <taxon>Gammaproteobacteria</taxon>
        <taxon>Moraxellales</taxon>
        <taxon>Moraxellaceae</taxon>
        <taxon>Acinetobacter</taxon>
        <taxon>Acinetobacter calcoaceticus/baumannii complex</taxon>
    </lineage>
</organism>
<dbReference type="Proteomes" id="UP000516862">
    <property type="component" value="Chromosome"/>
</dbReference>
<proteinExistence type="predicted"/>
<evidence type="ECO:0000313" key="1">
    <source>
        <dbReference type="EMBL" id="QNX07320.1"/>
    </source>
</evidence>
<dbReference type="RefSeq" id="WP_191036717.1">
    <property type="nucleotide sequence ID" value="NZ_CP061561.1"/>
</dbReference>